<keyword evidence="5" id="KW-0238">DNA-binding</keyword>
<comment type="subcellular location">
    <subcellularLocation>
        <location evidence="1">Nucleus</location>
    </subcellularLocation>
</comment>
<dbReference type="GO" id="GO:0043565">
    <property type="term" value="F:sequence-specific DNA binding"/>
    <property type="evidence" value="ECO:0007669"/>
    <property type="project" value="TreeGrafter"/>
</dbReference>
<evidence type="ECO:0000256" key="7">
    <source>
        <dbReference type="ARBA" id="ARBA00023242"/>
    </source>
</evidence>
<dbReference type="GO" id="GO:0000981">
    <property type="term" value="F:DNA-binding transcription factor activity, RNA polymerase II-specific"/>
    <property type="evidence" value="ECO:0007669"/>
    <property type="project" value="TreeGrafter"/>
</dbReference>
<dbReference type="GO" id="GO:0045944">
    <property type="term" value="P:positive regulation of transcription by RNA polymerase II"/>
    <property type="evidence" value="ECO:0007669"/>
    <property type="project" value="TreeGrafter"/>
</dbReference>
<keyword evidence="2" id="KW-0479">Metal-binding</keyword>
<keyword evidence="8" id="KW-0472">Membrane</keyword>
<accession>A0A2B7XSW3</accession>
<evidence type="ECO:0000313" key="11">
    <source>
        <dbReference type="Proteomes" id="UP000224634"/>
    </source>
</evidence>
<dbReference type="CDD" id="cd12148">
    <property type="entry name" value="fungal_TF_MHR"/>
    <property type="match status" value="1"/>
</dbReference>
<evidence type="ECO:0000256" key="3">
    <source>
        <dbReference type="ARBA" id="ARBA00022833"/>
    </source>
</evidence>
<dbReference type="OrthoDB" id="189997at2759"/>
<keyword evidence="8" id="KW-1133">Transmembrane helix</keyword>
<gene>
    <name evidence="10" type="ORF">AJ80_06868</name>
</gene>
<dbReference type="InterPro" id="IPR007219">
    <property type="entry name" value="XnlR_reg_dom"/>
</dbReference>
<dbReference type="PANTHER" id="PTHR47782">
    <property type="entry name" value="ZN(II)2CYS6 TRANSCRIPTION FACTOR (EUROFUNG)-RELATED"/>
    <property type="match status" value="1"/>
</dbReference>
<keyword evidence="7" id="KW-0539">Nucleus</keyword>
<dbReference type="STRING" id="1447883.A0A2B7XSW3"/>
<evidence type="ECO:0000256" key="5">
    <source>
        <dbReference type="ARBA" id="ARBA00023125"/>
    </source>
</evidence>
<dbReference type="SMART" id="SM00906">
    <property type="entry name" value="Fungal_trans"/>
    <property type="match status" value="1"/>
</dbReference>
<evidence type="ECO:0000259" key="9">
    <source>
        <dbReference type="SMART" id="SM00906"/>
    </source>
</evidence>
<evidence type="ECO:0000313" key="10">
    <source>
        <dbReference type="EMBL" id="PGH12049.1"/>
    </source>
</evidence>
<keyword evidence="4" id="KW-0805">Transcription regulation</keyword>
<dbReference type="GO" id="GO:0008270">
    <property type="term" value="F:zinc ion binding"/>
    <property type="evidence" value="ECO:0007669"/>
    <property type="project" value="InterPro"/>
</dbReference>
<dbReference type="Pfam" id="PF04082">
    <property type="entry name" value="Fungal_trans"/>
    <property type="match status" value="1"/>
</dbReference>
<evidence type="ECO:0000256" key="4">
    <source>
        <dbReference type="ARBA" id="ARBA00023015"/>
    </source>
</evidence>
<reference evidence="10 11" key="1">
    <citation type="submission" date="2017-10" db="EMBL/GenBank/DDBJ databases">
        <title>Comparative genomics in systemic dimorphic fungi from Ajellomycetaceae.</title>
        <authorList>
            <person name="Munoz J.F."/>
            <person name="Mcewen J.G."/>
            <person name="Clay O.K."/>
            <person name="Cuomo C.A."/>
        </authorList>
    </citation>
    <scope>NUCLEOTIDE SEQUENCE [LARGE SCALE GENOMIC DNA]</scope>
    <source>
        <strain evidence="10 11">UAMH7299</strain>
    </source>
</reference>
<dbReference type="GO" id="GO:0006351">
    <property type="term" value="P:DNA-templated transcription"/>
    <property type="evidence" value="ECO:0007669"/>
    <property type="project" value="InterPro"/>
</dbReference>
<keyword evidence="6" id="KW-0804">Transcription</keyword>
<dbReference type="InterPro" id="IPR052202">
    <property type="entry name" value="Yeast_MetPath_Reg"/>
</dbReference>
<proteinExistence type="predicted"/>
<comment type="caution">
    <text evidence="10">The sequence shown here is derived from an EMBL/GenBank/DDBJ whole genome shotgun (WGS) entry which is preliminary data.</text>
</comment>
<feature type="transmembrane region" description="Helical" evidence="8">
    <location>
        <begin position="20"/>
        <end position="42"/>
    </location>
</feature>
<name>A0A2B7XSW3_POLH7</name>
<dbReference type="GO" id="GO:0005634">
    <property type="term" value="C:nucleus"/>
    <property type="evidence" value="ECO:0007669"/>
    <property type="project" value="UniProtKB-SubCell"/>
</dbReference>
<protein>
    <recommendedName>
        <fullName evidence="9">Xylanolytic transcriptional activator regulatory domain-containing protein</fullName>
    </recommendedName>
</protein>
<evidence type="ECO:0000256" key="2">
    <source>
        <dbReference type="ARBA" id="ARBA00022723"/>
    </source>
</evidence>
<keyword evidence="8" id="KW-0812">Transmembrane</keyword>
<sequence length="186" mass="20745">MVGSAPDDLENADATLQELQAVLLMAVFASFRLISPGLWYIAGVAARLAIDLGLHSVSPDIDDKKVDLELNNEGRGCNCENVWISDLRRRLWWCVYSLDRFVAFSVGRPCSIADELISTDFPSLVLDECLTQSGPLLSAHERTCAIRRTTTLHTIISVFGNYSLRSYKSCNTEKFSIVSNNMKEHE</sequence>
<dbReference type="AlphaFoldDB" id="A0A2B7XSW3"/>
<keyword evidence="11" id="KW-1185">Reference proteome</keyword>
<dbReference type="Proteomes" id="UP000224634">
    <property type="component" value="Unassembled WGS sequence"/>
</dbReference>
<organism evidence="10 11">
    <name type="scientific">Polytolypa hystricis (strain UAMH7299)</name>
    <dbReference type="NCBI Taxonomy" id="1447883"/>
    <lineage>
        <taxon>Eukaryota</taxon>
        <taxon>Fungi</taxon>
        <taxon>Dikarya</taxon>
        <taxon>Ascomycota</taxon>
        <taxon>Pezizomycotina</taxon>
        <taxon>Eurotiomycetes</taxon>
        <taxon>Eurotiomycetidae</taxon>
        <taxon>Onygenales</taxon>
        <taxon>Onygenales incertae sedis</taxon>
        <taxon>Polytolypa</taxon>
    </lineage>
</organism>
<evidence type="ECO:0000256" key="8">
    <source>
        <dbReference type="SAM" id="Phobius"/>
    </source>
</evidence>
<dbReference type="PANTHER" id="PTHR47782:SF1">
    <property type="entry name" value="PYRIMIDINE PATHWAY REGULATORY PROTEIN 1"/>
    <property type="match status" value="1"/>
</dbReference>
<keyword evidence="3" id="KW-0862">Zinc</keyword>
<evidence type="ECO:0000256" key="6">
    <source>
        <dbReference type="ARBA" id="ARBA00023163"/>
    </source>
</evidence>
<feature type="domain" description="Xylanolytic transcriptional activator regulatory" evidence="9">
    <location>
        <begin position="38"/>
        <end position="128"/>
    </location>
</feature>
<dbReference type="EMBL" id="PDNA01000123">
    <property type="protein sequence ID" value="PGH12049.1"/>
    <property type="molecule type" value="Genomic_DNA"/>
</dbReference>
<evidence type="ECO:0000256" key="1">
    <source>
        <dbReference type="ARBA" id="ARBA00004123"/>
    </source>
</evidence>